<protein>
    <submittedName>
        <fullName evidence="2">Uncharacterized protein</fullName>
    </submittedName>
</protein>
<keyword evidence="3" id="KW-1185">Reference proteome</keyword>
<dbReference type="Proteomes" id="UP000319449">
    <property type="component" value="Unassembled WGS sequence"/>
</dbReference>
<feature type="transmembrane region" description="Helical" evidence="1">
    <location>
        <begin position="12"/>
        <end position="32"/>
    </location>
</feature>
<gene>
    <name evidence="2" type="ORF">JN12_00377</name>
</gene>
<dbReference type="RefSeq" id="WP_145017517.1">
    <property type="nucleotide sequence ID" value="NZ_VLLN01000002.1"/>
</dbReference>
<organism evidence="2 3">
    <name type="scientific">Geobacter argillaceus</name>
    <dbReference type="NCBI Taxonomy" id="345631"/>
    <lineage>
        <taxon>Bacteria</taxon>
        <taxon>Pseudomonadati</taxon>
        <taxon>Thermodesulfobacteriota</taxon>
        <taxon>Desulfuromonadia</taxon>
        <taxon>Geobacterales</taxon>
        <taxon>Geobacteraceae</taxon>
        <taxon>Geobacter</taxon>
    </lineage>
</organism>
<accession>A0A562WT15</accession>
<proteinExistence type="predicted"/>
<keyword evidence="1" id="KW-0812">Transmembrane</keyword>
<feature type="transmembrane region" description="Helical" evidence="1">
    <location>
        <begin position="52"/>
        <end position="71"/>
    </location>
</feature>
<sequence length="116" mass="13378">MNLKKSAIVLNGFIHDFMTGYWVSDLIAIYFLHGYQARYPEFSSQLNVIERFFFWNSLAAAVVILATGAGRTFTYVDNVFGEQTEVTRRNMLIIKHIVLLAIFGMGGWWAYRATFH</sequence>
<dbReference type="OrthoDB" id="5398373at2"/>
<name>A0A562WT15_9BACT</name>
<dbReference type="AlphaFoldDB" id="A0A562WT15"/>
<evidence type="ECO:0000313" key="2">
    <source>
        <dbReference type="EMBL" id="TWJ32966.1"/>
    </source>
</evidence>
<comment type="caution">
    <text evidence="2">The sequence shown here is derived from an EMBL/GenBank/DDBJ whole genome shotgun (WGS) entry which is preliminary data.</text>
</comment>
<reference evidence="2 3" key="1">
    <citation type="submission" date="2019-07" db="EMBL/GenBank/DDBJ databases">
        <title>Genomic Encyclopedia of Archaeal and Bacterial Type Strains, Phase II (KMG-II): from individual species to whole genera.</title>
        <authorList>
            <person name="Goeker M."/>
        </authorList>
    </citation>
    <scope>NUCLEOTIDE SEQUENCE [LARGE SCALE GENOMIC DNA]</scope>
    <source>
        <strain evidence="2 3">ATCC BAA-1139</strain>
    </source>
</reference>
<feature type="transmembrane region" description="Helical" evidence="1">
    <location>
        <begin position="92"/>
        <end position="111"/>
    </location>
</feature>
<keyword evidence="1" id="KW-1133">Transmembrane helix</keyword>
<dbReference type="EMBL" id="VLLN01000002">
    <property type="protein sequence ID" value="TWJ32966.1"/>
    <property type="molecule type" value="Genomic_DNA"/>
</dbReference>
<keyword evidence="1" id="KW-0472">Membrane</keyword>
<evidence type="ECO:0000313" key="3">
    <source>
        <dbReference type="Proteomes" id="UP000319449"/>
    </source>
</evidence>
<evidence type="ECO:0000256" key="1">
    <source>
        <dbReference type="SAM" id="Phobius"/>
    </source>
</evidence>